<dbReference type="GO" id="GO:0005549">
    <property type="term" value="F:odorant binding"/>
    <property type="evidence" value="ECO:0007669"/>
    <property type="project" value="InterPro"/>
</dbReference>
<feature type="transmembrane region" description="Helical" evidence="10">
    <location>
        <begin position="36"/>
        <end position="55"/>
    </location>
</feature>
<evidence type="ECO:0000256" key="8">
    <source>
        <dbReference type="ARBA" id="ARBA00023170"/>
    </source>
</evidence>
<keyword evidence="4 10" id="KW-0812">Transmembrane</keyword>
<reference evidence="11 12" key="1">
    <citation type="submission" date="2023-03" db="EMBL/GenBank/DDBJ databases">
        <title>High recombination rates correlate with genetic variation in Cardiocondyla obscurior ants.</title>
        <authorList>
            <person name="Errbii M."/>
        </authorList>
    </citation>
    <scope>NUCLEOTIDE SEQUENCE [LARGE SCALE GENOMIC DNA]</scope>
    <source>
        <strain evidence="11">Alpha-2009</strain>
        <tissue evidence="11">Whole body</tissue>
    </source>
</reference>
<dbReference type="GO" id="GO:0007165">
    <property type="term" value="P:signal transduction"/>
    <property type="evidence" value="ECO:0007669"/>
    <property type="project" value="UniProtKB-KW"/>
</dbReference>
<comment type="subcellular location">
    <subcellularLocation>
        <location evidence="1 10">Cell membrane</location>
        <topology evidence="1 10">Multi-pass membrane protein</topology>
    </subcellularLocation>
</comment>
<dbReference type="Proteomes" id="UP001430953">
    <property type="component" value="Unassembled WGS sequence"/>
</dbReference>
<keyword evidence="6 10" id="KW-1133">Transmembrane helix</keyword>
<evidence type="ECO:0000256" key="4">
    <source>
        <dbReference type="ARBA" id="ARBA00022692"/>
    </source>
</evidence>
<evidence type="ECO:0000313" key="11">
    <source>
        <dbReference type="EMBL" id="KAL0126424.1"/>
    </source>
</evidence>
<dbReference type="EMBL" id="JADYXP020000004">
    <property type="protein sequence ID" value="KAL0126424.1"/>
    <property type="molecule type" value="Genomic_DNA"/>
</dbReference>
<keyword evidence="3 10" id="KW-0716">Sensory transduction</keyword>
<feature type="transmembrane region" description="Helical" evidence="10">
    <location>
        <begin position="123"/>
        <end position="149"/>
    </location>
</feature>
<keyword evidence="7 10" id="KW-0472">Membrane</keyword>
<dbReference type="GO" id="GO:0005886">
    <property type="term" value="C:plasma membrane"/>
    <property type="evidence" value="ECO:0007669"/>
    <property type="project" value="UniProtKB-SubCell"/>
</dbReference>
<organism evidence="11 12">
    <name type="scientific">Cardiocondyla obscurior</name>
    <dbReference type="NCBI Taxonomy" id="286306"/>
    <lineage>
        <taxon>Eukaryota</taxon>
        <taxon>Metazoa</taxon>
        <taxon>Ecdysozoa</taxon>
        <taxon>Arthropoda</taxon>
        <taxon>Hexapoda</taxon>
        <taxon>Insecta</taxon>
        <taxon>Pterygota</taxon>
        <taxon>Neoptera</taxon>
        <taxon>Endopterygota</taxon>
        <taxon>Hymenoptera</taxon>
        <taxon>Apocrita</taxon>
        <taxon>Aculeata</taxon>
        <taxon>Formicoidea</taxon>
        <taxon>Formicidae</taxon>
        <taxon>Myrmicinae</taxon>
        <taxon>Cardiocondyla</taxon>
    </lineage>
</organism>
<dbReference type="InterPro" id="IPR004117">
    <property type="entry name" value="7tm6_olfct_rcpt"/>
</dbReference>
<sequence>MDLASNMHRYYNIHRILLSSIGLWPYQDPKMKKIQWVISLIILTSSVIIQFMKFLTAEYSLDLLLKILSFATPCMVFILKYLTFCIGSETVKYMFEQIELDWNAIEDNNEIKILEKYAFESRLLALFLGLYCYFGLLSCGIVQFLPIILDVLLPLNDSRPHYLLVATEYFVSQEKYFHLMLLHEALAYIIGTTALCGTSAIIMTCILHACALFKIASCRIENAIKKSTLMIPSPKREYFIYRKVVHAVIMHQKASKLFLQLITLTKNTGQASMVAILILLHLNYMFVANYGGQELLNHGLKMFKTTYNGLWYAVPLRTQKLLLFIMQKETLNIGLTCGGIFVISLEGFATLANAAVSYFTLIYSVK</sequence>
<dbReference type="Pfam" id="PF02949">
    <property type="entry name" value="7tm_6"/>
    <property type="match status" value="1"/>
</dbReference>
<proteinExistence type="inferred from homology"/>
<keyword evidence="5 10" id="KW-0552">Olfaction</keyword>
<comment type="caution">
    <text evidence="11">The sequence shown here is derived from an EMBL/GenBank/DDBJ whole genome shotgun (WGS) entry which is preliminary data.</text>
</comment>
<gene>
    <name evidence="11" type="ORF">PUN28_005057</name>
</gene>
<dbReference type="GO" id="GO:0004984">
    <property type="term" value="F:olfactory receptor activity"/>
    <property type="evidence" value="ECO:0007669"/>
    <property type="project" value="InterPro"/>
</dbReference>
<keyword evidence="8 10" id="KW-0675">Receptor</keyword>
<comment type="similarity">
    <text evidence="10">Belongs to the insect chemoreceptor superfamily. Heteromeric odorant receptor channel (TC 1.A.69) family.</text>
</comment>
<dbReference type="PANTHER" id="PTHR21137:SF35">
    <property type="entry name" value="ODORANT RECEPTOR 19A-RELATED"/>
    <property type="match status" value="1"/>
</dbReference>
<evidence type="ECO:0000256" key="1">
    <source>
        <dbReference type="ARBA" id="ARBA00004651"/>
    </source>
</evidence>
<keyword evidence="9 10" id="KW-0807">Transducer</keyword>
<dbReference type="AlphaFoldDB" id="A0AAW2GH04"/>
<evidence type="ECO:0000256" key="2">
    <source>
        <dbReference type="ARBA" id="ARBA00022475"/>
    </source>
</evidence>
<comment type="caution">
    <text evidence="10">Lacks conserved residue(s) required for the propagation of feature annotation.</text>
</comment>
<protein>
    <recommendedName>
        <fullName evidence="10">Odorant receptor</fullName>
    </recommendedName>
</protein>
<evidence type="ECO:0000256" key="10">
    <source>
        <dbReference type="RuleBase" id="RU351113"/>
    </source>
</evidence>
<dbReference type="PANTHER" id="PTHR21137">
    <property type="entry name" value="ODORANT RECEPTOR"/>
    <property type="match status" value="1"/>
</dbReference>
<feature type="transmembrane region" description="Helical" evidence="10">
    <location>
        <begin position="185"/>
        <end position="213"/>
    </location>
</feature>
<keyword evidence="12" id="KW-1185">Reference proteome</keyword>
<feature type="transmembrane region" description="Helical" evidence="10">
    <location>
        <begin position="271"/>
        <end position="290"/>
    </location>
</feature>
<feature type="transmembrane region" description="Helical" evidence="10">
    <location>
        <begin position="338"/>
        <end position="363"/>
    </location>
</feature>
<evidence type="ECO:0000313" key="12">
    <source>
        <dbReference type="Proteomes" id="UP001430953"/>
    </source>
</evidence>
<feature type="transmembrane region" description="Helical" evidence="10">
    <location>
        <begin position="67"/>
        <end position="87"/>
    </location>
</feature>
<evidence type="ECO:0000256" key="9">
    <source>
        <dbReference type="ARBA" id="ARBA00023224"/>
    </source>
</evidence>
<evidence type="ECO:0000256" key="3">
    <source>
        <dbReference type="ARBA" id="ARBA00022606"/>
    </source>
</evidence>
<evidence type="ECO:0000256" key="6">
    <source>
        <dbReference type="ARBA" id="ARBA00022989"/>
    </source>
</evidence>
<accession>A0AAW2GH04</accession>
<evidence type="ECO:0000256" key="5">
    <source>
        <dbReference type="ARBA" id="ARBA00022725"/>
    </source>
</evidence>
<evidence type="ECO:0000256" key="7">
    <source>
        <dbReference type="ARBA" id="ARBA00023136"/>
    </source>
</evidence>
<keyword evidence="2" id="KW-1003">Cell membrane</keyword>
<name>A0AAW2GH04_9HYME</name>